<reference evidence="2" key="1">
    <citation type="submission" date="2022-11" db="UniProtKB">
        <authorList>
            <consortium name="WormBaseParasite"/>
        </authorList>
    </citation>
    <scope>IDENTIFICATION</scope>
</reference>
<accession>A0AC35GDA8</accession>
<protein>
    <submittedName>
        <fullName evidence="2">UDP-N-acetylglucosamine transferase subunit ALG14</fullName>
    </submittedName>
</protein>
<dbReference type="Proteomes" id="UP000887580">
    <property type="component" value="Unplaced"/>
</dbReference>
<dbReference type="WBParaSite" id="PS1159_v2.g4092.t1">
    <property type="protein sequence ID" value="PS1159_v2.g4092.t1"/>
    <property type="gene ID" value="PS1159_v2.g4092"/>
</dbReference>
<organism evidence="1 2">
    <name type="scientific">Panagrolaimus sp. PS1159</name>
    <dbReference type="NCBI Taxonomy" id="55785"/>
    <lineage>
        <taxon>Eukaryota</taxon>
        <taxon>Metazoa</taxon>
        <taxon>Ecdysozoa</taxon>
        <taxon>Nematoda</taxon>
        <taxon>Chromadorea</taxon>
        <taxon>Rhabditida</taxon>
        <taxon>Tylenchina</taxon>
        <taxon>Panagrolaimomorpha</taxon>
        <taxon>Panagrolaimoidea</taxon>
        <taxon>Panagrolaimidae</taxon>
        <taxon>Panagrolaimus</taxon>
    </lineage>
</organism>
<proteinExistence type="predicted"/>
<name>A0AC35GDA8_9BILA</name>
<evidence type="ECO:0000313" key="1">
    <source>
        <dbReference type="Proteomes" id="UP000887580"/>
    </source>
</evidence>
<sequence length="249" mass="28064">MLDNIANYLSNSPFALSIIFGTIFICVIINVFLTLFISHSMRHSSEWPGKGKKLSDAISSNEKVSLCAVIGSGGHTGEMSILLSQLNSDLFSPRHYIIAETDKMGIDKIMEVEKGLYSKQKNRSMKAEETFTVTKIPRSREVGQSYFSSIFTTLWAIINSVIAVWKIKPDIVLCNGPGTCIPICLIAYFFDLIRLRNTRIIFVESVCRVKTLSLSGKILYTFRIADIFLVQWEDLVKIYPRADYIGILN</sequence>
<evidence type="ECO:0000313" key="2">
    <source>
        <dbReference type="WBParaSite" id="PS1159_v2.g4092.t1"/>
    </source>
</evidence>